<feature type="compositionally biased region" description="Basic and acidic residues" evidence="1">
    <location>
        <begin position="1"/>
        <end position="10"/>
    </location>
</feature>
<organism evidence="2 3">
    <name type="scientific">Strongylocentrotus purpuratus</name>
    <name type="common">Purple sea urchin</name>
    <dbReference type="NCBI Taxonomy" id="7668"/>
    <lineage>
        <taxon>Eukaryota</taxon>
        <taxon>Metazoa</taxon>
        <taxon>Echinodermata</taxon>
        <taxon>Eleutherozoa</taxon>
        <taxon>Echinozoa</taxon>
        <taxon>Echinoidea</taxon>
        <taxon>Euechinoidea</taxon>
        <taxon>Echinacea</taxon>
        <taxon>Camarodonta</taxon>
        <taxon>Echinidea</taxon>
        <taxon>Strongylocentrotidae</taxon>
        <taxon>Strongylocentrotus</taxon>
    </lineage>
</organism>
<sequence>MGEKDKDDGISMKSGGFKYQNRKKLSQRELNAMHPTQRSKYLAYEDPPKEATEAIASSKKRVLDISKKEVEETRTENQVDMEKDKHNQLIGQLKAAEARNRLRVMRLRYQANRAQEVKHLISCQPSAIKAVRLQAMVPHVPDKNSPSDTLDKLERTRVETLLEDERGLTIDRDLS</sequence>
<name>A0A7M7LSY0_STRPU</name>
<reference evidence="3" key="1">
    <citation type="submission" date="2015-02" db="EMBL/GenBank/DDBJ databases">
        <title>Genome sequencing for Strongylocentrotus purpuratus.</title>
        <authorList>
            <person name="Murali S."/>
            <person name="Liu Y."/>
            <person name="Vee V."/>
            <person name="English A."/>
            <person name="Wang M."/>
            <person name="Skinner E."/>
            <person name="Han Y."/>
            <person name="Muzny D.M."/>
            <person name="Worley K.C."/>
            <person name="Gibbs R.A."/>
        </authorList>
    </citation>
    <scope>NUCLEOTIDE SEQUENCE</scope>
</reference>
<dbReference type="AlphaFoldDB" id="A0A7M7LSY0"/>
<accession>A0A7M7LSY0</accession>
<protein>
    <submittedName>
        <fullName evidence="2">Uncharacterized protein</fullName>
    </submittedName>
</protein>
<dbReference type="InParanoid" id="A0A7M7LSY0"/>
<dbReference type="OrthoDB" id="10045727at2759"/>
<dbReference type="PANTHER" id="PTHR35665">
    <property type="entry name" value="PROTEIN LKAAEAR1"/>
    <property type="match status" value="1"/>
</dbReference>
<dbReference type="KEGG" id="spu:100888691"/>
<feature type="region of interest" description="Disordered" evidence="1">
    <location>
        <begin position="1"/>
        <end position="48"/>
    </location>
</feature>
<keyword evidence="3" id="KW-1185">Reference proteome</keyword>
<reference evidence="2" key="2">
    <citation type="submission" date="2021-01" db="UniProtKB">
        <authorList>
            <consortium name="EnsemblMetazoa"/>
        </authorList>
    </citation>
    <scope>IDENTIFICATION</scope>
</reference>
<dbReference type="RefSeq" id="XP_011667325.1">
    <property type="nucleotide sequence ID" value="XM_011669023.2"/>
</dbReference>
<dbReference type="PANTHER" id="PTHR35665:SF1">
    <property type="entry name" value="PROTEIN LKAAEAR1"/>
    <property type="match status" value="1"/>
</dbReference>
<evidence type="ECO:0000313" key="3">
    <source>
        <dbReference type="Proteomes" id="UP000007110"/>
    </source>
</evidence>
<dbReference type="Proteomes" id="UP000007110">
    <property type="component" value="Unassembled WGS sequence"/>
</dbReference>
<dbReference type="GeneID" id="100888691"/>
<dbReference type="Pfam" id="PF15478">
    <property type="entry name" value="LKAAEAR"/>
    <property type="match status" value="1"/>
</dbReference>
<proteinExistence type="predicted"/>
<dbReference type="InterPro" id="IPR029152">
    <property type="entry name" value="LKAAEAR1"/>
</dbReference>
<evidence type="ECO:0000256" key="1">
    <source>
        <dbReference type="SAM" id="MobiDB-lite"/>
    </source>
</evidence>
<dbReference type="EnsemblMetazoa" id="XM_011669023">
    <property type="protein sequence ID" value="XP_011667325"/>
    <property type="gene ID" value="LOC100888691"/>
</dbReference>
<evidence type="ECO:0000313" key="2">
    <source>
        <dbReference type="EnsemblMetazoa" id="XP_011667325"/>
    </source>
</evidence>
<dbReference type="OMA" id="PPRKNIQ"/>